<accession>A0ACC1HQ42</accession>
<protein>
    <submittedName>
        <fullName evidence="1">Uncharacterized protein</fullName>
    </submittedName>
</protein>
<name>A0ACC1HQ42_9FUNG</name>
<organism evidence="1 2">
    <name type="scientific">Spiromyces aspiralis</name>
    <dbReference type="NCBI Taxonomy" id="68401"/>
    <lineage>
        <taxon>Eukaryota</taxon>
        <taxon>Fungi</taxon>
        <taxon>Fungi incertae sedis</taxon>
        <taxon>Zoopagomycota</taxon>
        <taxon>Kickxellomycotina</taxon>
        <taxon>Kickxellomycetes</taxon>
        <taxon>Kickxellales</taxon>
        <taxon>Kickxellaceae</taxon>
        <taxon>Spiromyces</taxon>
    </lineage>
</organism>
<proteinExistence type="predicted"/>
<feature type="non-terminal residue" evidence="1">
    <location>
        <position position="378"/>
    </location>
</feature>
<sequence>MTDTPPLHSPPLNPSSIQNAAHHHACDIPPASPTASAGVSSAQKDPINSSTTTATTATTATFFEPTTNTGPSGPSSSVVATIDATKAIDADLEPGDVGTYSSTKDSDKSEQAEGATKPQKRQLGHACLLCRRKKIRCDSKSPSCDNCLRRGIKCIYPELKRRGRPPRVYTYADFVPPELQHQLTDIASDTRADGSSVGSPHLSPHTGTSPRFGSGVSTPAYAGGRGLGLAHVQLPSIGQALGTVRFAPHIERAMQLPTPMLVVDQAILDYFSYVAPLFPILHRPSIMQAIGNRTLFPPLWLAIHALASQFSHPSPMGPPPTSHLTKSDSGSNNDRSTAKSSIPEKRQPLFDNDSGEVYAQKAEILLYQMTTSECALDV</sequence>
<comment type="caution">
    <text evidence="1">The sequence shown here is derived from an EMBL/GenBank/DDBJ whole genome shotgun (WGS) entry which is preliminary data.</text>
</comment>
<dbReference type="Proteomes" id="UP001145114">
    <property type="component" value="Unassembled WGS sequence"/>
</dbReference>
<evidence type="ECO:0000313" key="2">
    <source>
        <dbReference type="Proteomes" id="UP001145114"/>
    </source>
</evidence>
<reference evidence="1" key="1">
    <citation type="submission" date="2022-06" db="EMBL/GenBank/DDBJ databases">
        <title>Phylogenomic reconstructions and comparative analyses of Kickxellomycotina fungi.</title>
        <authorList>
            <person name="Reynolds N.K."/>
            <person name="Stajich J.E."/>
            <person name="Barry K."/>
            <person name="Grigoriev I.V."/>
            <person name="Crous P."/>
            <person name="Smith M.E."/>
        </authorList>
    </citation>
    <scope>NUCLEOTIDE SEQUENCE</scope>
    <source>
        <strain evidence="1">RSA 2271</strain>
    </source>
</reference>
<keyword evidence="2" id="KW-1185">Reference proteome</keyword>
<evidence type="ECO:0000313" key="1">
    <source>
        <dbReference type="EMBL" id="KAJ1678658.1"/>
    </source>
</evidence>
<gene>
    <name evidence="1" type="ORF">EV182_003603</name>
</gene>
<dbReference type="EMBL" id="JAMZIH010000960">
    <property type="protein sequence ID" value="KAJ1678658.1"/>
    <property type="molecule type" value="Genomic_DNA"/>
</dbReference>